<keyword evidence="2" id="KW-1185">Reference proteome</keyword>
<reference evidence="1 2" key="1">
    <citation type="submission" date="2023-07" db="EMBL/GenBank/DDBJ databases">
        <title>Genomic Encyclopedia of Type Strains, Phase IV (KMG-IV): sequencing the most valuable type-strain genomes for metagenomic binning, comparative biology and taxonomic classification.</title>
        <authorList>
            <person name="Goeker M."/>
        </authorList>
    </citation>
    <scope>NUCLEOTIDE SEQUENCE [LARGE SCALE GENOMIC DNA]</scope>
    <source>
        <strain evidence="1 2">DSM 29005</strain>
    </source>
</reference>
<dbReference type="RefSeq" id="WP_307344622.1">
    <property type="nucleotide sequence ID" value="NZ_JAUSUD010000022.1"/>
</dbReference>
<dbReference type="Proteomes" id="UP001234495">
    <property type="component" value="Unassembled WGS sequence"/>
</dbReference>
<organism evidence="1 2">
    <name type="scientific">Metabacillus malikii</name>
    <dbReference type="NCBI Taxonomy" id="1504265"/>
    <lineage>
        <taxon>Bacteria</taxon>
        <taxon>Bacillati</taxon>
        <taxon>Bacillota</taxon>
        <taxon>Bacilli</taxon>
        <taxon>Bacillales</taxon>
        <taxon>Bacillaceae</taxon>
        <taxon>Metabacillus</taxon>
    </lineage>
</organism>
<dbReference type="SUPFAM" id="SSF89232">
    <property type="entry name" value="Hypothetical protein TM1070"/>
    <property type="match status" value="1"/>
</dbReference>
<sequence>MNRKKGETHWIIPDGFIPPLSSGELISHESICIVNCNNEDTAIYITIYFEDRDPIEKIPMMIHSKRSHHIRTSSLELNGEKIPVNVPYSIEVESDLPIIVQYSRLDSTQPGLALMSTMGYPLKSE</sequence>
<dbReference type="PIRSF" id="PIRSF008711">
    <property type="entry name" value="UCP008711"/>
    <property type="match status" value="1"/>
</dbReference>
<name>A0ABT9ZL79_9BACI</name>
<dbReference type="Pfam" id="PF07100">
    <property type="entry name" value="ASRT"/>
    <property type="match status" value="1"/>
</dbReference>
<comment type="caution">
    <text evidence="1">The sequence shown here is derived from an EMBL/GenBank/DDBJ whole genome shotgun (WGS) entry which is preliminary data.</text>
</comment>
<evidence type="ECO:0000313" key="1">
    <source>
        <dbReference type="EMBL" id="MDQ0232537.1"/>
    </source>
</evidence>
<dbReference type="Gene3D" id="2.60.290.11">
    <property type="entry name" value="TM1070-like"/>
    <property type="match status" value="1"/>
</dbReference>
<dbReference type="InterPro" id="IPR036698">
    <property type="entry name" value="TM1070-like_sf"/>
</dbReference>
<protein>
    <recommendedName>
        <fullName evidence="3">Sensory rhodopsin transducer</fullName>
    </recommendedName>
</protein>
<gene>
    <name evidence="1" type="ORF">J2S19_003859</name>
</gene>
<evidence type="ECO:0000313" key="2">
    <source>
        <dbReference type="Proteomes" id="UP001234495"/>
    </source>
</evidence>
<proteinExistence type="predicted"/>
<accession>A0ABT9ZL79</accession>
<dbReference type="InterPro" id="IPR009794">
    <property type="entry name" value="ASRT"/>
</dbReference>
<dbReference type="EMBL" id="JAUSUD010000022">
    <property type="protein sequence ID" value="MDQ0232537.1"/>
    <property type="molecule type" value="Genomic_DNA"/>
</dbReference>
<evidence type="ECO:0008006" key="3">
    <source>
        <dbReference type="Google" id="ProtNLM"/>
    </source>
</evidence>